<accession>A0A409W2Q7</accession>
<comment type="caution">
    <text evidence="1">The sequence shown here is derived from an EMBL/GenBank/DDBJ whole genome shotgun (WGS) entry which is preliminary data.</text>
</comment>
<dbReference type="STRING" id="231916.A0A409W2Q7"/>
<proteinExistence type="predicted"/>
<dbReference type="PANTHER" id="PTHR38926">
    <property type="entry name" value="F-BOX DOMAIN CONTAINING PROTEIN, EXPRESSED"/>
    <property type="match status" value="1"/>
</dbReference>
<dbReference type="InParanoid" id="A0A409W2Q7"/>
<dbReference type="Proteomes" id="UP000284706">
    <property type="component" value="Unassembled WGS sequence"/>
</dbReference>
<gene>
    <name evidence="1" type="ORF">CVT26_003321</name>
</gene>
<dbReference type="AlphaFoldDB" id="A0A409W2Q7"/>
<sequence>MKDFLTPVVTPFTLSNALDTPSRLGANHYFAPSHHLSGAQICTQAPEEQANDLEAASCSQIRLFVPGVGSAIDAIPSEILSLILEAGYFNDDEGCSHDSAFRSLLLQVSRRFREVALHTPSVWSVIRLASSNVDQGLQQLPVYLERSRDHPLDVHLSAFWDAETTDIVMHRLVQHTKRWRRVCIITPNPHILSYLHCTSAPLLEDLEVAFFSHQRRVSLPPSVFRGETPRLSRLNLRNVDLDAMEISLEGIQCLEIRGFGTWPSISRLTEMMGNAKSLKKLVLHVKPEQTLEQLFGKSDNRNAHVVLPNLREFEVFTSEWLSSDIAALIRVFVCPRLETLTLRESTGSYSSLHGKPIMTYSNTSHMVKDTRLFYPLSEPLFDGLPNHLFIHSADFSFGCLALSASTITSLEIRQVYLPSYDITKSTFASLKNLKHLFLLGVYPNNALMQMLDNIEPEYFEESAIAAMDSTIALPSLETLMIDFHHPISTVLPRDYSAEFIRVFSVPSLQSLILKDLKALQWSSISASFYHTTSRYPKLTSLKLIDMTDVDLISPGSFPFDAANAFPHLRRLSLDSVPSNLFVHQLLPDLHLPDSSPRWPHLEELAICNDPNASKPLLHRVISIRESIGMPLRRLRLDDYFYRNLESINWVKEHVEVCEAERDFL</sequence>
<name>A0A409W2Q7_9AGAR</name>
<evidence type="ECO:0000313" key="2">
    <source>
        <dbReference type="Proteomes" id="UP000284706"/>
    </source>
</evidence>
<dbReference type="EMBL" id="NHYE01005438">
    <property type="protein sequence ID" value="PPQ72801.1"/>
    <property type="molecule type" value="Genomic_DNA"/>
</dbReference>
<dbReference type="PANTHER" id="PTHR38926:SF5">
    <property type="entry name" value="F-BOX AND LEUCINE-RICH REPEAT PROTEIN 6"/>
    <property type="match status" value="1"/>
</dbReference>
<reference evidence="1 2" key="1">
    <citation type="journal article" date="2018" name="Evol. Lett.">
        <title>Horizontal gene cluster transfer increased hallucinogenic mushroom diversity.</title>
        <authorList>
            <person name="Reynolds H.T."/>
            <person name="Vijayakumar V."/>
            <person name="Gluck-Thaler E."/>
            <person name="Korotkin H.B."/>
            <person name="Matheny P.B."/>
            <person name="Slot J.C."/>
        </authorList>
    </citation>
    <scope>NUCLEOTIDE SEQUENCE [LARGE SCALE GENOMIC DNA]</scope>
    <source>
        <strain evidence="1 2">SRW20</strain>
    </source>
</reference>
<keyword evidence="2" id="KW-1185">Reference proteome</keyword>
<dbReference type="OrthoDB" id="3155440at2759"/>
<dbReference type="InterPro" id="IPR032675">
    <property type="entry name" value="LRR_dom_sf"/>
</dbReference>
<dbReference type="Gene3D" id="3.80.10.10">
    <property type="entry name" value="Ribonuclease Inhibitor"/>
    <property type="match status" value="1"/>
</dbReference>
<protein>
    <submittedName>
        <fullName evidence="1">Uncharacterized protein</fullName>
    </submittedName>
</protein>
<evidence type="ECO:0000313" key="1">
    <source>
        <dbReference type="EMBL" id="PPQ72801.1"/>
    </source>
</evidence>
<dbReference type="SUPFAM" id="SSF52047">
    <property type="entry name" value="RNI-like"/>
    <property type="match status" value="1"/>
</dbReference>
<organism evidence="1 2">
    <name type="scientific">Gymnopilus dilepis</name>
    <dbReference type="NCBI Taxonomy" id="231916"/>
    <lineage>
        <taxon>Eukaryota</taxon>
        <taxon>Fungi</taxon>
        <taxon>Dikarya</taxon>
        <taxon>Basidiomycota</taxon>
        <taxon>Agaricomycotina</taxon>
        <taxon>Agaricomycetes</taxon>
        <taxon>Agaricomycetidae</taxon>
        <taxon>Agaricales</taxon>
        <taxon>Agaricineae</taxon>
        <taxon>Hymenogastraceae</taxon>
        <taxon>Gymnopilus</taxon>
    </lineage>
</organism>